<evidence type="ECO:0000313" key="2">
    <source>
        <dbReference type="EMBL" id="KAF2904421.1"/>
    </source>
</evidence>
<accession>A0A8K0DHP6</accession>
<dbReference type="OrthoDB" id="1293503at2759"/>
<name>A0A8K0DHP6_IGNLU</name>
<proteinExistence type="predicted"/>
<comment type="caution">
    <text evidence="2">The sequence shown here is derived from an EMBL/GenBank/DDBJ whole genome shotgun (WGS) entry which is preliminary data.</text>
</comment>
<feature type="region of interest" description="Disordered" evidence="1">
    <location>
        <begin position="21"/>
        <end position="43"/>
    </location>
</feature>
<gene>
    <name evidence="2" type="ORF">ILUMI_01758</name>
</gene>
<keyword evidence="3" id="KW-1185">Reference proteome</keyword>
<evidence type="ECO:0000256" key="1">
    <source>
        <dbReference type="SAM" id="MobiDB-lite"/>
    </source>
</evidence>
<reference evidence="2" key="1">
    <citation type="submission" date="2019-08" db="EMBL/GenBank/DDBJ databases">
        <title>The genome of the North American firefly Photinus pyralis.</title>
        <authorList>
            <consortium name="Photinus pyralis genome working group"/>
            <person name="Fallon T.R."/>
            <person name="Sander Lower S.E."/>
            <person name="Weng J.-K."/>
        </authorList>
    </citation>
    <scope>NUCLEOTIDE SEQUENCE</scope>
    <source>
        <strain evidence="2">TRF0915ILg1</strain>
        <tissue evidence="2">Whole body</tissue>
    </source>
</reference>
<organism evidence="2 3">
    <name type="scientific">Ignelater luminosus</name>
    <name type="common">Cucubano</name>
    <name type="synonym">Pyrophorus luminosus</name>
    <dbReference type="NCBI Taxonomy" id="2038154"/>
    <lineage>
        <taxon>Eukaryota</taxon>
        <taxon>Metazoa</taxon>
        <taxon>Ecdysozoa</taxon>
        <taxon>Arthropoda</taxon>
        <taxon>Hexapoda</taxon>
        <taxon>Insecta</taxon>
        <taxon>Pterygota</taxon>
        <taxon>Neoptera</taxon>
        <taxon>Endopterygota</taxon>
        <taxon>Coleoptera</taxon>
        <taxon>Polyphaga</taxon>
        <taxon>Elateriformia</taxon>
        <taxon>Elateroidea</taxon>
        <taxon>Elateridae</taxon>
        <taxon>Agrypninae</taxon>
        <taxon>Pyrophorini</taxon>
        <taxon>Ignelater</taxon>
    </lineage>
</organism>
<dbReference type="EMBL" id="VTPC01000776">
    <property type="protein sequence ID" value="KAF2904421.1"/>
    <property type="molecule type" value="Genomic_DNA"/>
</dbReference>
<dbReference type="Proteomes" id="UP000801492">
    <property type="component" value="Unassembled WGS sequence"/>
</dbReference>
<feature type="region of interest" description="Disordered" evidence="1">
    <location>
        <begin position="118"/>
        <end position="158"/>
    </location>
</feature>
<evidence type="ECO:0000313" key="3">
    <source>
        <dbReference type="Proteomes" id="UP000801492"/>
    </source>
</evidence>
<protein>
    <submittedName>
        <fullName evidence="2">Uncharacterized protein</fullName>
    </submittedName>
</protein>
<sequence length="158" mass="17735">MKIKKNKTKTRCEGYKYLGSVIPNKGTSESDNKTKSPTKSKMHTNTQAIVEPILTYGSECWQMWVKDKRKVDAVEMDFLGWPCRVSRIEHIPNENVPLKANGKYTKGIRIAGRAGTATGKYQKPIRRVDGDKETSNLSPEDGLHGVQGQAKKKPCHPH</sequence>
<dbReference type="AlphaFoldDB" id="A0A8K0DHP6"/>